<sequence>MGVLVQSVQWYWSQSSTACAVEALTLALLAWRVLTRLLVKLPPGAPPLYKEGSGVLGSQEFVTSRANYLAEGIRQSITGQFSFWHGGNHIVVVSGEAARTSFQTARGLDPGAGFAALFGSFLDISELTRDSMRRAMLIYKRCTQTDHLATSLHHLVSDCDSYMRNIRSTTIEKGGLAVVDAQKFLGLLMFQLTHRVAGVHEIANDPSLLRETWNVYTPLEDSPYIDILMPWLPTPSKMRKIWGYAKLHFTVSRIARERKAAGRTEHDMLQMLMDADLGIGMQSLSVIGAVLAGVFNTTFSTVYNICCLAVEHEWLERMRAEIDTVIESQRALTQRPTAPLVEILQTLTVHDWETRFPILRAAIAESIRFTMAGAVVRKNISPNDLEIGDTGFVIPQGSLAVHATADTHMDESLYPNPLTWDPRRFMGDRPQGSDVAHGYLGWGSGKHTCPARRFAELNVLVATVMFIAHFDFHVCDRTGNDSGGPLPPIMYNRMGAGQLQTSVFLACRGRL</sequence>
<dbReference type="GO" id="GO:0004497">
    <property type="term" value="F:monooxygenase activity"/>
    <property type="evidence" value="ECO:0007669"/>
    <property type="project" value="UniProtKB-KW"/>
</dbReference>
<evidence type="ECO:0000256" key="3">
    <source>
        <dbReference type="ARBA" id="ARBA00022617"/>
    </source>
</evidence>
<evidence type="ECO:0000256" key="2">
    <source>
        <dbReference type="ARBA" id="ARBA00010617"/>
    </source>
</evidence>
<comment type="similarity">
    <text evidence="2 8">Belongs to the cytochrome P450 family.</text>
</comment>
<name>A0A136IYW6_9PEZI</name>
<evidence type="ECO:0000313" key="9">
    <source>
        <dbReference type="EMBL" id="KXJ89956.1"/>
    </source>
</evidence>
<keyword evidence="5 7" id="KW-0408">Iron</keyword>
<keyword evidence="10" id="KW-1185">Reference proteome</keyword>
<protein>
    <submittedName>
        <fullName evidence="9">Cytochrome P450</fullName>
    </submittedName>
</protein>
<dbReference type="PANTHER" id="PTHR24304">
    <property type="entry name" value="CYTOCHROME P450 FAMILY 7"/>
    <property type="match status" value="1"/>
</dbReference>
<evidence type="ECO:0000313" key="10">
    <source>
        <dbReference type="Proteomes" id="UP000070501"/>
    </source>
</evidence>
<gene>
    <name evidence="9" type="ORF">Micbo1qcDRAFT_164442</name>
</gene>
<dbReference type="AlphaFoldDB" id="A0A136IYW6"/>
<keyword evidence="6 8" id="KW-0503">Monooxygenase</keyword>
<keyword evidence="8" id="KW-0560">Oxidoreductase</keyword>
<dbReference type="InterPro" id="IPR050529">
    <property type="entry name" value="CYP450_sterol_14alpha_dmase"/>
</dbReference>
<dbReference type="InParanoid" id="A0A136IYW6"/>
<evidence type="ECO:0000256" key="7">
    <source>
        <dbReference type="PIRSR" id="PIRSR602403-1"/>
    </source>
</evidence>
<dbReference type="PANTHER" id="PTHR24304:SF2">
    <property type="entry name" value="24-HYDROXYCHOLESTEROL 7-ALPHA-HYDROXYLASE"/>
    <property type="match status" value="1"/>
</dbReference>
<dbReference type="GO" id="GO:0016705">
    <property type="term" value="F:oxidoreductase activity, acting on paired donors, with incorporation or reduction of molecular oxygen"/>
    <property type="evidence" value="ECO:0007669"/>
    <property type="project" value="InterPro"/>
</dbReference>
<accession>A0A136IYW6</accession>
<dbReference type="OrthoDB" id="1055148at2759"/>
<dbReference type="PRINTS" id="PR00465">
    <property type="entry name" value="EP450IV"/>
</dbReference>
<dbReference type="InterPro" id="IPR036396">
    <property type="entry name" value="Cyt_P450_sf"/>
</dbReference>
<dbReference type="InterPro" id="IPR001128">
    <property type="entry name" value="Cyt_P450"/>
</dbReference>
<dbReference type="GO" id="GO:0020037">
    <property type="term" value="F:heme binding"/>
    <property type="evidence" value="ECO:0007669"/>
    <property type="project" value="InterPro"/>
</dbReference>
<dbReference type="Gene3D" id="1.10.630.10">
    <property type="entry name" value="Cytochrome P450"/>
    <property type="match status" value="1"/>
</dbReference>
<dbReference type="STRING" id="196109.A0A136IYW6"/>
<evidence type="ECO:0000256" key="4">
    <source>
        <dbReference type="ARBA" id="ARBA00022723"/>
    </source>
</evidence>
<dbReference type="Proteomes" id="UP000070501">
    <property type="component" value="Unassembled WGS sequence"/>
</dbReference>
<keyword evidence="3 7" id="KW-0349">Heme</keyword>
<dbReference type="GO" id="GO:0005506">
    <property type="term" value="F:iron ion binding"/>
    <property type="evidence" value="ECO:0007669"/>
    <property type="project" value="InterPro"/>
</dbReference>
<comment type="cofactor">
    <cofactor evidence="1 7">
        <name>heme</name>
        <dbReference type="ChEBI" id="CHEBI:30413"/>
    </cofactor>
</comment>
<dbReference type="PROSITE" id="PS00086">
    <property type="entry name" value="CYTOCHROME_P450"/>
    <property type="match status" value="1"/>
</dbReference>
<reference evidence="10" key="1">
    <citation type="submission" date="2016-02" db="EMBL/GenBank/DDBJ databases">
        <title>Draft genome sequence of Microdochium bolleyi, a fungal endophyte of beachgrass.</title>
        <authorList>
            <consortium name="DOE Joint Genome Institute"/>
            <person name="David A.S."/>
            <person name="May G."/>
            <person name="Haridas S."/>
            <person name="Lim J."/>
            <person name="Wang M."/>
            <person name="Labutti K."/>
            <person name="Lipzen A."/>
            <person name="Barry K."/>
            <person name="Grigoriev I.V."/>
        </authorList>
    </citation>
    <scope>NUCLEOTIDE SEQUENCE [LARGE SCALE GENOMIC DNA]</scope>
    <source>
        <strain evidence="10">J235TASD1</strain>
    </source>
</reference>
<dbReference type="Pfam" id="PF00067">
    <property type="entry name" value="p450"/>
    <property type="match status" value="1"/>
</dbReference>
<proteinExistence type="inferred from homology"/>
<organism evidence="9 10">
    <name type="scientific">Microdochium bolleyi</name>
    <dbReference type="NCBI Taxonomy" id="196109"/>
    <lineage>
        <taxon>Eukaryota</taxon>
        <taxon>Fungi</taxon>
        <taxon>Dikarya</taxon>
        <taxon>Ascomycota</taxon>
        <taxon>Pezizomycotina</taxon>
        <taxon>Sordariomycetes</taxon>
        <taxon>Xylariomycetidae</taxon>
        <taxon>Xylariales</taxon>
        <taxon>Microdochiaceae</taxon>
        <taxon>Microdochium</taxon>
    </lineage>
</organism>
<evidence type="ECO:0000256" key="5">
    <source>
        <dbReference type="ARBA" id="ARBA00023004"/>
    </source>
</evidence>
<dbReference type="SUPFAM" id="SSF48264">
    <property type="entry name" value="Cytochrome P450"/>
    <property type="match status" value="1"/>
</dbReference>
<evidence type="ECO:0000256" key="6">
    <source>
        <dbReference type="ARBA" id="ARBA00023033"/>
    </source>
</evidence>
<evidence type="ECO:0000256" key="1">
    <source>
        <dbReference type="ARBA" id="ARBA00001971"/>
    </source>
</evidence>
<evidence type="ECO:0000256" key="8">
    <source>
        <dbReference type="RuleBase" id="RU000461"/>
    </source>
</evidence>
<feature type="binding site" description="axial binding residue" evidence="7">
    <location>
        <position position="449"/>
    </location>
    <ligand>
        <name>heme</name>
        <dbReference type="ChEBI" id="CHEBI:30413"/>
    </ligand>
    <ligandPart>
        <name>Fe</name>
        <dbReference type="ChEBI" id="CHEBI:18248"/>
    </ligandPart>
</feature>
<dbReference type="EMBL" id="KQ964253">
    <property type="protein sequence ID" value="KXJ89956.1"/>
    <property type="molecule type" value="Genomic_DNA"/>
</dbReference>
<dbReference type="InterPro" id="IPR002403">
    <property type="entry name" value="Cyt_P450_E_grp-IV"/>
</dbReference>
<dbReference type="CDD" id="cd00302">
    <property type="entry name" value="cytochrome_P450"/>
    <property type="match status" value="1"/>
</dbReference>
<dbReference type="InterPro" id="IPR017972">
    <property type="entry name" value="Cyt_P450_CS"/>
</dbReference>
<keyword evidence="4 7" id="KW-0479">Metal-binding</keyword>